<dbReference type="Proteomes" id="UP000276972">
    <property type="component" value="Unassembled WGS sequence"/>
</dbReference>
<dbReference type="InterPro" id="IPR050793">
    <property type="entry name" value="CMP-NeuNAc_synthase"/>
</dbReference>
<dbReference type="PANTHER" id="PTHR21485">
    <property type="entry name" value="HAD SUPERFAMILY MEMBERS CMAS AND KDSC"/>
    <property type="match status" value="1"/>
</dbReference>
<organism evidence="1 2">
    <name type="scientific">Helicobacter pylori</name>
    <name type="common">Campylobacter pylori</name>
    <dbReference type="NCBI Taxonomy" id="210"/>
    <lineage>
        <taxon>Bacteria</taxon>
        <taxon>Pseudomonadati</taxon>
        <taxon>Campylobacterota</taxon>
        <taxon>Epsilonproteobacteria</taxon>
        <taxon>Campylobacterales</taxon>
        <taxon>Helicobacteraceae</taxon>
        <taxon>Helicobacter</taxon>
    </lineage>
</organism>
<comment type="caution">
    <text evidence="1">The sequence shown here is derived from an EMBL/GenBank/DDBJ whole genome shotgun (WGS) entry which is preliminary data.</text>
</comment>
<name>A0A3N5CIS7_HELPX</name>
<evidence type="ECO:0000313" key="1">
    <source>
        <dbReference type="EMBL" id="RPF68883.1"/>
    </source>
</evidence>
<dbReference type="GO" id="GO:0008781">
    <property type="term" value="F:N-acylneuraminate cytidylyltransferase activity"/>
    <property type="evidence" value="ECO:0007669"/>
    <property type="project" value="TreeGrafter"/>
</dbReference>
<proteinExistence type="predicted"/>
<accession>A0A3N5CIS7</accession>
<dbReference type="PANTHER" id="PTHR21485:SF6">
    <property type="entry name" value="N-ACYLNEURAMINATE CYTIDYLYLTRANSFERASE-RELATED"/>
    <property type="match status" value="1"/>
</dbReference>
<gene>
    <name evidence="1" type="ORF">EGV97_05820</name>
</gene>
<protein>
    <submittedName>
        <fullName evidence="1">CMP-N-acetylneuraminic acid synthetase</fullName>
    </submittedName>
</protein>
<sequence>MQPFEKRMPVKILCDCFLTSGLGHVRRCEKILSFIEKLGVKADLYSHKQNNISAFLEGVGNDDLLIADSYRLNSKDFYLLKEKAKSLMVIEDKEHAKGFYPKNTKIMNFTLNALKHYHHLSKDYQYYLGVGFYPIDTRFVYERPINTENKEVLITLGGSEQKMLEEIVKILENKNVNLHIISPYIPKNPPKNTRYYSPLNPLEFSSLMKFCAYAISASGQTLYELALSQTPSLILPIASNQIIQSKEFESLGIFKQTSLKTLAKDFENLQIQKNQAWIKNLAFGSELESALREFLEI</sequence>
<reference evidence="1 2" key="1">
    <citation type="submission" date="2018-11" db="EMBL/GenBank/DDBJ databases">
        <authorList>
            <person name="Gutierrez A.J."/>
            <person name="Bravo M."/>
        </authorList>
    </citation>
    <scope>NUCLEOTIDE SEQUENCE [LARGE SCALE GENOMIC DNA]</scope>
    <source>
        <strain evidence="1 2">22388</strain>
    </source>
</reference>
<dbReference type="SUPFAM" id="SSF53756">
    <property type="entry name" value="UDP-Glycosyltransferase/glycogen phosphorylase"/>
    <property type="match status" value="1"/>
</dbReference>
<dbReference type="Gene3D" id="3.40.50.2000">
    <property type="entry name" value="Glycogen Phosphorylase B"/>
    <property type="match status" value="1"/>
</dbReference>
<dbReference type="EMBL" id="RPFP01000027">
    <property type="protein sequence ID" value="RPF68883.1"/>
    <property type="molecule type" value="Genomic_DNA"/>
</dbReference>
<dbReference type="AlphaFoldDB" id="A0A3N5CIS7"/>
<evidence type="ECO:0000313" key="2">
    <source>
        <dbReference type="Proteomes" id="UP000276972"/>
    </source>
</evidence>